<name>A0A8J5GVF2_ZINOF</name>
<sequence length="190" mass="19981">MGKGIMGAAVLLLLCNVLFHPSFSSATATERPLLAPAVKSTTMAMEKACNLTLDPNFCLVSLQADPRSRSADLSGLAAVALDLAVANATSTIAKLSDLRASASGSSSAKPSTRNKLEACLILYRNAVPPLRLAAEFLAEEHVEVARAMMEAPVFAPGSCGQLLGRVLAKENDDLFNLMLISRRIAEALTP</sequence>
<evidence type="ECO:0000313" key="7">
    <source>
        <dbReference type="Proteomes" id="UP000734854"/>
    </source>
</evidence>
<keyword evidence="7" id="KW-1185">Reference proteome</keyword>
<dbReference type="NCBIfam" id="TIGR01614">
    <property type="entry name" value="PME_inhib"/>
    <property type="match status" value="1"/>
</dbReference>
<comment type="similarity">
    <text evidence="3">Belongs to the PMEI family.</text>
</comment>
<dbReference type="Gene3D" id="1.20.140.40">
    <property type="entry name" value="Invertase/pectin methylesterase inhibitor family protein"/>
    <property type="match status" value="1"/>
</dbReference>
<keyword evidence="1 4" id="KW-0732">Signal</keyword>
<comment type="caution">
    <text evidence="6">The sequence shown here is derived from an EMBL/GenBank/DDBJ whole genome shotgun (WGS) entry which is preliminary data.</text>
</comment>
<dbReference type="InterPro" id="IPR035513">
    <property type="entry name" value="Invertase/methylesterase_inhib"/>
</dbReference>
<accession>A0A8J5GVF2</accession>
<organism evidence="6 7">
    <name type="scientific">Zingiber officinale</name>
    <name type="common">Ginger</name>
    <name type="synonym">Amomum zingiber</name>
    <dbReference type="NCBI Taxonomy" id="94328"/>
    <lineage>
        <taxon>Eukaryota</taxon>
        <taxon>Viridiplantae</taxon>
        <taxon>Streptophyta</taxon>
        <taxon>Embryophyta</taxon>
        <taxon>Tracheophyta</taxon>
        <taxon>Spermatophyta</taxon>
        <taxon>Magnoliopsida</taxon>
        <taxon>Liliopsida</taxon>
        <taxon>Zingiberales</taxon>
        <taxon>Zingiberaceae</taxon>
        <taxon>Zingiber</taxon>
    </lineage>
</organism>
<gene>
    <name evidence="6" type="ORF">ZIOFF_026166</name>
</gene>
<evidence type="ECO:0000256" key="3">
    <source>
        <dbReference type="ARBA" id="ARBA00038471"/>
    </source>
</evidence>
<feature type="domain" description="Pectinesterase inhibitor" evidence="5">
    <location>
        <begin position="40"/>
        <end position="184"/>
    </location>
</feature>
<dbReference type="CDD" id="cd15795">
    <property type="entry name" value="PMEI-Pla_a_1_like"/>
    <property type="match status" value="1"/>
</dbReference>
<dbReference type="InterPro" id="IPR034088">
    <property type="entry name" value="Pla_a_1-like"/>
</dbReference>
<protein>
    <recommendedName>
        <fullName evidence="5">Pectinesterase inhibitor domain-containing protein</fullName>
    </recommendedName>
</protein>
<dbReference type="SUPFAM" id="SSF101148">
    <property type="entry name" value="Plant invertase/pectin methylesterase inhibitor"/>
    <property type="match status" value="1"/>
</dbReference>
<dbReference type="SMART" id="SM00856">
    <property type="entry name" value="PMEI"/>
    <property type="match status" value="1"/>
</dbReference>
<evidence type="ECO:0000259" key="5">
    <source>
        <dbReference type="SMART" id="SM00856"/>
    </source>
</evidence>
<proteinExistence type="inferred from homology"/>
<dbReference type="Pfam" id="PF04043">
    <property type="entry name" value="PMEI"/>
    <property type="match status" value="1"/>
</dbReference>
<dbReference type="Proteomes" id="UP000734854">
    <property type="component" value="Unassembled WGS sequence"/>
</dbReference>
<reference evidence="6 7" key="1">
    <citation type="submission" date="2020-08" db="EMBL/GenBank/DDBJ databases">
        <title>Plant Genome Project.</title>
        <authorList>
            <person name="Zhang R.-G."/>
        </authorList>
    </citation>
    <scope>NUCLEOTIDE SEQUENCE [LARGE SCALE GENOMIC DNA]</scope>
    <source>
        <tissue evidence="6">Rhizome</tissue>
    </source>
</reference>
<feature type="chain" id="PRO_5035197675" description="Pectinesterase inhibitor domain-containing protein" evidence="4">
    <location>
        <begin position="25"/>
        <end position="190"/>
    </location>
</feature>
<feature type="signal peptide" evidence="4">
    <location>
        <begin position="1"/>
        <end position="24"/>
    </location>
</feature>
<dbReference type="GO" id="GO:0004857">
    <property type="term" value="F:enzyme inhibitor activity"/>
    <property type="evidence" value="ECO:0007669"/>
    <property type="project" value="InterPro"/>
</dbReference>
<dbReference type="AlphaFoldDB" id="A0A8J5GVF2"/>
<dbReference type="EMBL" id="JACMSC010000007">
    <property type="protein sequence ID" value="KAG6515737.1"/>
    <property type="molecule type" value="Genomic_DNA"/>
</dbReference>
<dbReference type="PANTHER" id="PTHR35357:SF8">
    <property type="entry name" value="OS01G0111000 PROTEIN"/>
    <property type="match status" value="1"/>
</dbReference>
<evidence type="ECO:0000313" key="6">
    <source>
        <dbReference type="EMBL" id="KAG6515737.1"/>
    </source>
</evidence>
<dbReference type="InterPro" id="IPR006501">
    <property type="entry name" value="Pectinesterase_inhib_dom"/>
</dbReference>
<evidence type="ECO:0000256" key="4">
    <source>
        <dbReference type="SAM" id="SignalP"/>
    </source>
</evidence>
<keyword evidence="2" id="KW-1015">Disulfide bond</keyword>
<evidence type="ECO:0000256" key="1">
    <source>
        <dbReference type="ARBA" id="ARBA00022729"/>
    </source>
</evidence>
<evidence type="ECO:0000256" key="2">
    <source>
        <dbReference type="ARBA" id="ARBA00023157"/>
    </source>
</evidence>
<dbReference type="PANTHER" id="PTHR35357">
    <property type="entry name" value="OS02G0537100 PROTEIN"/>
    <property type="match status" value="1"/>
</dbReference>